<name>A0A096VKX4_9CAUD</name>
<reference evidence="3" key="1">
    <citation type="submission" date="2012-12" db="EMBL/GenBank/DDBJ databases">
        <title>Genomics of marine cyanopodoviruses.</title>
        <authorList>
            <person name="Huang S."/>
            <person name="Chen F."/>
        </authorList>
    </citation>
    <scope>NUCLEOTIDE SEQUENCE [LARGE SCALE GENOMIC DNA]</scope>
</reference>
<organism evidence="2 3">
    <name type="scientific">Synechococcus phage S-CBP42</name>
    <dbReference type="NCBI Taxonomy" id="461711"/>
    <lineage>
        <taxon>Viruses</taxon>
        <taxon>Duplodnaviria</taxon>
        <taxon>Heunggongvirae</taxon>
        <taxon>Uroviricota</taxon>
        <taxon>Caudoviricetes</taxon>
        <taxon>Autographivirales</taxon>
        <taxon>Aegirvirus</taxon>
        <taxon>Aegirvirus SCBP42</taxon>
    </lineage>
</organism>
<proteinExistence type="predicted"/>
<evidence type="ECO:0000313" key="2">
    <source>
        <dbReference type="EMBL" id="AGK86706.1"/>
    </source>
</evidence>
<evidence type="ECO:0000256" key="1">
    <source>
        <dbReference type="SAM" id="MobiDB-lite"/>
    </source>
</evidence>
<dbReference type="GeneID" id="26646413"/>
<dbReference type="Proteomes" id="UP000030042">
    <property type="component" value="Segment"/>
</dbReference>
<dbReference type="Gene3D" id="1.10.3420.10">
    <property type="entry name" value="putative ntp pyrophosphohydrolase like domain"/>
    <property type="match status" value="1"/>
</dbReference>
<reference evidence="2 3" key="2">
    <citation type="journal article" date="2015" name="PLoS ONE">
        <title>Comparative Genomic and Phylogenomic Analyses Reveal a Conserved Core Genome Shared by Estuarine and Oceanic Cyanopodoviruses.</title>
        <authorList>
            <person name="Huang S."/>
            <person name="Zhang S."/>
            <person name="Jiao N."/>
            <person name="Chen F."/>
        </authorList>
    </citation>
    <scope>NUCLEOTIDE SEQUENCE [LARGE SCALE GENOMIC DNA]</scope>
</reference>
<dbReference type="OrthoDB" id="14595at10239"/>
<feature type="compositionally biased region" description="Basic and acidic residues" evidence="1">
    <location>
        <begin position="102"/>
        <end position="114"/>
    </location>
</feature>
<dbReference type="InterPro" id="IPR023292">
    <property type="entry name" value="NTP_PyroPHydrolase-like_dom_sf"/>
</dbReference>
<keyword evidence="3" id="KW-1185">Reference proteome</keyword>
<dbReference type="GO" id="GO:0016787">
    <property type="term" value="F:hydrolase activity"/>
    <property type="evidence" value="ECO:0007669"/>
    <property type="project" value="UniProtKB-KW"/>
</dbReference>
<protein>
    <submittedName>
        <fullName evidence="2">MazG nucleotide pyrophosphohydrolase</fullName>
    </submittedName>
</protein>
<feature type="region of interest" description="Disordered" evidence="1">
    <location>
        <begin position="102"/>
        <end position="129"/>
    </location>
</feature>
<dbReference type="SUPFAM" id="SSF101386">
    <property type="entry name" value="all-alpha NTP pyrophosphatases"/>
    <property type="match status" value="1"/>
</dbReference>
<dbReference type="EMBL" id="KC310805">
    <property type="protein sequence ID" value="AGK86706.1"/>
    <property type="molecule type" value="Genomic_DNA"/>
</dbReference>
<evidence type="ECO:0000313" key="3">
    <source>
        <dbReference type="Proteomes" id="UP000030042"/>
    </source>
</evidence>
<keyword evidence="2" id="KW-0378">Hydrolase</keyword>
<gene>
    <name evidence="2" type="ORF">S-CBP42_0056</name>
</gene>
<dbReference type="InterPro" id="IPR021130">
    <property type="entry name" value="PRib-ATP_PPHydrolase-like"/>
</dbReference>
<sequence length="129" mass="14386">MTTTPDFLGQAVKFRTAMTQPIGTFSPSTLSTQLRLITEEYEEFAEAYGLCLANIQNPRARIAALKELADLVYVCFQFAAAAGWELDEALDRVHQSNMSKLVDGKPLKREDGKVLKGPNYKPPYLDDLT</sequence>
<dbReference type="RefSeq" id="YP_009220239.1">
    <property type="nucleotide sequence ID" value="NC_029031.1"/>
</dbReference>
<accession>A0A096VKX4</accession>
<dbReference type="KEGG" id="vg:26646413"/>
<dbReference type="Pfam" id="PF01503">
    <property type="entry name" value="PRA-PH"/>
    <property type="match status" value="1"/>
</dbReference>